<evidence type="ECO:0000259" key="3">
    <source>
        <dbReference type="Pfam" id="PF05170"/>
    </source>
</evidence>
<dbReference type="InterPro" id="IPR007844">
    <property type="entry name" value="AsmA"/>
</dbReference>
<gene>
    <name evidence="4" type="ORF">GCM10008943_05600</name>
</gene>
<dbReference type="Proteomes" id="UP001424441">
    <property type="component" value="Unassembled WGS sequence"/>
</dbReference>
<feature type="transmembrane region" description="Helical" evidence="2">
    <location>
        <begin position="7"/>
        <end position="30"/>
    </location>
</feature>
<keyword evidence="5" id="KW-1185">Reference proteome</keyword>
<proteinExistence type="predicted"/>
<reference evidence="5" key="1">
    <citation type="journal article" date="2019" name="Int. J. Syst. Evol. Microbiol.">
        <title>The Global Catalogue of Microorganisms (GCM) 10K type strain sequencing project: providing services to taxonomists for standard genome sequencing and annotation.</title>
        <authorList>
            <consortium name="The Broad Institute Genomics Platform"/>
            <consortium name="The Broad Institute Genome Sequencing Center for Infectious Disease"/>
            <person name="Wu L."/>
            <person name="Ma J."/>
        </authorList>
    </citation>
    <scope>NUCLEOTIDE SEQUENCE [LARGE SCALE GENOMIC DNA]</scope>
    <source>
        <strain evidence="5">JCM 15115</strain>
    </source>
</reference>
<keyword evidence="2" id="KW-0812">Transmembrane</keyword>
<dbReference type="Pfam" id="PF05170">
    <property type="entry name" value="AsmA"/>
    <property type="match status" value="2"/>
</dbReference>
<evidence type="ECO:0000256" key="2">
    <source>
        <dbReference type="SAM" id="Phobius"/>
    </source>
</evidence>
<protein>
    <submittedName>
        <fullName evidence="4">AsmA family protein</fullName>
    </submittedName>
</protein>
<evidence type="ECO:0000256" key="1">
    <source>
        <dbReference type="SAM" id="MobiDB-lite"/>
    </source>
</evidence>
<keyword evidence="2" id="KW-0472">Membrane</keyword>
<accession>A0ABP3QPQ1</accession>
<evidence type="ECO:0000313" key="5">
    <source>
        <dbReference type="Proteomes" id="UP001424441"/>
    </source>
</evidence>
<organism evidence="4 5">
    <name type="scientific">Paenochrobactrum glaciei</name>
    <dbReference type="NCBI Taxonomy" id="486407"/>
    <lineage>
        <taxon>Bacteria</taxon>
        <taxon>Pseudomonadati</taxon>
        <taxon>Pseudomonadota</taxon>
        <taxon>Alphaproteobacteria</taxon>
        <taxon>Hyphomicrobiales</taxon>
        <taxon>Brucellaceae</taxon>
        <taxon>Paenochrobactrum</taxon>
    </lineage>
</organism>
<name>A0ABP3QPQ1_9HYPH</name>
<comment type="caution">
    <text evidence="4">The sequence shown here is derived from an EMBL/GenBank/DDBJ whole genome shotgun (WGS) entry which is preliminary data.</text>
</comment>
<dbReference type="PANTHER" id="PTHR30441">
    <property type="entry name" value="DUF748 DOMAIN-CONTAINING PROTEIN"/>
    <property type="match status" value="1"/>
</dbReference>
<dbReference type="RefSeq" id="WP_343801040.1">
    <property type="nucleotide sequence ID" value="NZ_BAAADE010000001.1"/>
</dbReference>
<dbReference type="PANTHER" id="PTHR30441:SF4">
    <property type="entry name" value="PROTEIN ASMA"/>
    <property type="match status" value="1"/>
</dbReference>
<feature type="domain" description="AsmA" evidence="3">
    <location>
        <begin position="1"/>
        <end position="183"/>
    </location>
</feature>
<feature type="region of interest" description="Disordered" evidence="1">
    <location>
        <begin position="596"/>
        <end position="618"/>
    </location>
</feature>
<dbReference type="InterPro" id="IPR052894">
    <property type="entry name" value="AsmA-related"/>
</dbReference>
<sequence length="639" mass="69219">MPKTLRLILAIIVMISAAAIAAITALPYIVSSDAIRIRVAQELSSWTGYTVELRQAPQLKFFPTLRASLNDVVLSDYSDASTKKVMSVERIDVELSPFDALIGHISFYETQLVRPVFDLGEPVIDPQQLLEGLAKSDGRLGVAIRAAKYLITEQKSDVETRQQTSQPFGRIIVRDGTLTFRKYGSEVDEVVNGINATLNWPQTTQSASLKGNARWKDEVTEFDLSAPNPLQLFAGATAAVTASITSKPLELSFNGKANISSDYIFEGAINAKTPDLSRTMYWLGAPAAPGSANVGALTVASNLSATRSLIRLNDLVLDNENNPAKGVIEFVPQAPRPSISGTLAFQHLNFRGLISAFIPLPDKRGNNAFYDFERGESDKRDMINTDFMQLAEVDLRLSAQTASAGPLSMNNVAAAVQVRNGRALFDIGDAKAFKGNVSASVQIQRDLQGTNAELRFNGSDIDSTDFTKVFGLSSGFISARGNIALIMKAPLTKWSKLPTNADGEISINFGNGKLQGFDIDNFIKNASSERFFALERKENTALNFKRLDLQAGLADGVATFNTAKLETESGTLSLAGIVPFLDRSLALSGTLTLPVKEAENPTNAEGTETEQAPEKPAPDIHFFVGGSWDRPFISPMNKP</sequence>
<feature type="compositionally biased region" description="Polar residues" evidence="1">
    <location>
        <begin position="600"/>
        <end position="610"/>
    </location>
</feature>
<dbReference type="EMBL" id="BAAADE010000001">
    <property type="protein sequence ID" value="GAA0593415.1"/>
    <property type="molecule type" value="Genomic_DNA"/>
</dbReference>
<evidence type="ECO:0000313" key="4">
    <source>
        <dbReference type="EMBL" id="GAA0593415.1"/>
    </source>
</evidence>
<keyword evidence="2" id="KW-1133">Transmembrane helix</keyword>
<feature type="domain" description="AsmA" evidence="3">
    <location>
        <begin position="307"/>
        <end position="561"/>
    </location>
</feature>